<feature type="region of interest" description="Disordered" evidence="1">
    <location>
        <begin position="82"/>
        <end position="125"/>
    </location>
</feature>
<dbReference type="AlphaFoldDB" id="A0A1Y1IQY5"/>
<feature type="compositionally biased region" description="Basic and acidic residues" evidence="1">
    <location>
        <begin position="1"/>
        <end position="13"/>
    </location>
</feature>
<evidence type="ECO:0000256" key="1">
    <source>
        <dbReference type="SAM" id="MobiDB-lite"/>
    </source>
</evidence>
<name>A0A1Y1IQY5_KLENI</name>
<sequence>MATDPRTRPEKTGRARLSGTGHAQPEPEGAGGRATEEAISAEALLQLRRKQVANDPWSKVPDEDALEDNSWLQEALGSARYPLRSRRGRAEAHGPVKQKGSAATTKSAVHPAAVAKKPGVPSSLLGITPEEMERRVKRSSRWLDPMGDIPGFDNKDDWYDQVPVDVSEGWREVLEKKGLPRRDYDSMQAAMAVRHWWINLGPGEIAHTYGGPRLQLLHAQRTREESPDRTETRGESQWESKACSSGETVSGLPRTAQGPPAPEEGAGGEPTAKQRLSTPATEGRSQAGNEQTSPVKESAPAEEMEVETPREGQAQAEPEGENPGGD</sequence>
<dbReference type="EMBL" id="DF238257">
    <property type="protein sequence ID" value="GAQ93114.1"/>
    <property type="molecule type" value="Genomic_DNA"/>
</dbReference>
<protein>
    <submittedName>
        <fullName evidence="2">Uncharacterized protein</fullName>
    </submittedName>
</protein>
<gene>
    <name evidence="2" type="ORF">KFL_013080010</name>
</gene>
<organism evidence="2 3">
    <name type="scientific">Klebsormidium nitens</name>
    <name type="common">Green alga</name>
    <name type="synonym">Ulothrix nitens</name>
    <dbReference type="NCBI Taxonomy" id="105231"/>
    <lineage>
        <taxon>Eukaryota</taxon>
        <taxon>Viridiplantae</taxon>
        <taxon>Streptophyta</taxon>
        <taxon>Klebsormidiophyceae</taxon>
        <taxon>Klebsormidiales</taxon>
        <taxon>Klebsormidiaceae</taxon>
        <taxon>Klebsormidium</taxon>
    </lineage>
</organism>
<accession>A0A1Y1IQY5</accession>
<feature type="compositionally biased region" description="Basic and acidic residues" evidence="1">
    <location>
        <begin position="221"/>
        <end position="238"/>
    </location>
</feature>
<feature type="region of interest" description="Disordered" evidence="1">
    <location>
        <begin position="1"/>
        <end position="35"/>
    </location>
</feature>
<proteinExistence type="predicted"/>
<dbReference type="Proteomes" id="UP000054558">
    <property type="component" value="Unassembled WGS sequence"/>
</dbReference>
<evidence type="ECO:0000313" key="2">
    <source>
        <dbReference type="EMBL" id="GAQ93114.1"/>
    </source>
</evidence>
<feature type="region of interest" description="Disordered" evidence="1">
    <location>
        <begin position="220"/>
        <end position="326"/>
    </location>
</feature>
<feature type="compositionally biased region" description="Polar residues" evidence="1">
    <location>
        <begin position="239"/>
        <end position="248"/>
    </location>
</feature>
<keyword evidence="3" id="KW-1185">Reference proteome</keyword>
<reference evidence="2 3" key="1">
    <citation type="journal article" date="2014" name="Nat. Commun.">
        <title>Klebsormidium flaccidum genome reveals primary factors for plant terrestrial adaptation.</title>
        <authorList>
            <person name="Hori K."/>
            <person name="Maruyama F."/>
            <person name="Fujisawa T."/>
            <person name="Togashi T."/>
            <person name="Yamamoto N."/>
            <person name="Seo M."/>
            <person name="Sato S."/>
            <person name="Yamada T."/>
            <person name="Mori H."/>
            <person name="Tajima N."/>
            <person name="Moriyama T."/>
            <person name="Ikeuchi M."/>
            <person name="Watanabe M."/>
            <person name="Wada H."/>
            <person name="Kobayashi K."/>
            <person name="Saito M."/>
            <person name="Masuda T."/>
            <person name="Sasaki-Sekimoto Y."/>
            <person name="Mashiguchi K."/>
            <person name="Awai K."/>
            <person name="Shimojima M."/>
            <person name="Masuda S."/>
            <person name="Iwai M."/>
            <person name="Nobusawa T."/>
            <person name="Narise T."/>
            <person name="Kondo S."/>
            <person name="Saito H."/>
            <person name="Sato R."/>
            <person name="Murakawa M."/>
            <person name="Ihara Y."/>
            <person name="Oshima-Yamada Y."/>
            <person name="Ohtaka K."/>
            <person name="Satoh M."/>
            <person name="Sonobe K."/>
            <person name="Ishii M."/>
            <person name="Ohtani R."/>
            <person name="Kanamori-Sato M."/>
            <person name="Honoki R."/>
            <person name="Miyazaki D."/>
            <person name="Mochizuki H."/>
            <person name="Umetsu J."/>
            <person name="Higashi K."/>
            <person name="Shibata D."/>
            <person name="Kamiya Y."/>
            <person name="Sato N."/>
            <person name="Nakamura Y."/>
            <person name="Tabata S."/>
            <person name="Ida S."/>
            <person name="Kurokawa K."/>
            <person name="Ohta H."/>
        </authorList>
    </citation>
    <scope>NUCLEOTIDE SEQUENCE [LARGE SCALE GENOMIC DNA]</scope>
    <source>
        <strain evidence="2 3">NIES-2285</strain>
    </source>
</reference>
<feature type="compositionally biased region" description="Polar residues" evidence="1">
    <location>
        <begin position="274"/>
        <end position="295"/>
    </location>
</feature>
<evidence type="ECO:0000313" key="3">
    <source>
        <dbReference type="Proteomes" id="UP000054558"/>
    </source>
</evidence>